<reference evidence="3" key="1">
    <citation type="journal article" date="2018" name="Nat. Plants">
        <title>Whole-genome landscape of Medicago truncatula symbiotic genes.</title>
        <authorList>
            <person name="Pecrix Y."/>
            <person name="Gamas P."/>
            <person name="Carrere S."/>
        </authorList>
    </citation>
    <scope>NUCLEOTIDE SEQUENCE</scope>
    <source>
        <tissue evidence="3">Leaves</tissue>
    </source>
</reference>
<keyword evidence="1" id="KW-0812">Transmembrane</keyword>
<name>A0A396J2D0_MEDTR</name>
<dbReference type="SUPFAM" id="SSF81383">
    <property type="entry name" value="F-box domain"/>
    <property type="match status" value="1"/>
</dbReference>
<dbReference type="PANTHER" id="PTHR31293">
    <property type="entry name" value="RNI-LIKE SUPERFAMILY PROTEIN"/>
    <property type="match status" value="1"/>
</dbReference>
<comment type="caution">
    <text evidence="3">The sequence shown here is derived from an EMBL/GenBank/DDBJ whole genome shotgun (WGS) entry which is preliminary data.</text>
</comment>
<feature type="transmembrane region" description="Helical" evidence="1">
    <location>
        <begin position="84"/>
        <end position="107"/>
    </location>
</feature>
<gene>
    <name evidence="3" type="ORF">MtrunA17_Chr3g0124041</name>
</gene>
<evidence type="ECO:0000256" key="1">
    <source>
        <dbReference type="SAM" id="Phobius"/>
    </source>
</evidence>
<dbReference type="InterPro" id="IPR053781">
    <property type="entry name" value="F-box_AtFBL13-like"/>
</dbReference>
<dbReference type="EMBL" id="PSQE01000003">
    <property type="protein sequence ID" value="RHN69377.1"/>
    <property type="molecule type" value="Genomic_DNA"/>
</dbReference>
<evidence type="ECO:0000259" key="2">
    <source>
        <dbReference type="PROSITE" id="PS50181"/>
    </source>
</evidence>
<organism evidence="3">
    <name type="scientific">Medicago truncatula</name>
    <name type="common">Barrel medic</name>
    <name type="synonym">Medicago tribuloides</name>
    <dbReference type="NCBI Taxonomy" id="3880"/>
    <lineage>
        <taxon>Eukaryota</taxon>
        <taxon>Viridiplantae</taxon>
        <taxon>Streptophyta</taxon>
        <taxon>Embryophyta</taxon>
        <taxon>Tracheophyta</taxon>
        <taxon>Spermatophyta</taxon>
        <taxon>Magnoliopsida</taxon>
        <taxon>eudicotyledons</taxon>
        <taxon>Gunneridae</taxon>
        <taxon>Pentapetalae</taxon>
        <taxon>rosids</taxon>
        <taxon>fabids</taxon>
        <taxon>Fabales</taxon>
        <taxon>Fabaceae</taxon>
        <taxon>Papilionoideae</taxon>
        <taxon>50 kb inversion clade</taxon>
        <taxon>NPAAA clade</taxon>
        <taxon>Hologalegina</taxon>
        <taxon>IRL clade</taxon>
        <taxon>Trifolieae</taxon>
        <taxon>Medicago</taxon>
    </lineage>
</organism>
<dbReference type="SMART" id="SM00256">
    <property type="entry name" value="FBOX"/>
    <property type="match status" value="1"/>
</dbReference>
<dbReference type="PANTHER" id="PTHR31293:SF16">
    <property type="entry name" value="RNI-LIKE SUPERFAMILY PROTEIN"/>
    <property type="match status" value="1"/>
</dbReference>
<dbReference type="InterPro" id="IPR036047">
    <property type="entry name" value="F-box-like_dom_sf"/>
</dbReference>
<dbReference type="Gene3D" id="1.20.1280.50">
    <property type="match status" value="1"/>
</dbReference>
<sequence length="109" mass="12737">MSGRLRLLIRKDRISDLPDALLHQILSFLPTKDAAATTILSKRWKPLFLSQLILRFDDHTFPDYFAFREFFYSLMSMRDKNLPILSSTLIVATTSSTTTTFTIWYMLQL</sequence>
<dbReference type="InterPro" id="IPR001810">
    <property type="entry name" value="F-box_dom"/>
</dbReference>
<evidence type="ECO:0000313" key="3">
    <source>
        <dbReference type="EMBL" id="RHN69377.1"/>
    </source>
</evidence>
<dbReference type="AlphaFoldDB" id="A0A396J2D0"/>
<proteinExistence type="predicted"/>
<dbReference type="InterPro" id="IPR055294">
    <property type="entry name" value="FBL60-like"/>
</dbReference>
<dbReference type="Pfam" id="PF00646">
    <property type="entry name" value="F-box"/>
    <property type="match status" value="1"/>
</dbReference>
<keyword evidence="1" id="KW-0472">Membrane</keyword>
<dbReference type="Proteomes" id="UP000265566">
    <property type="component" value="Chromosome 3"/>
</dbReference>
<protein>
    <submittedName>
        <fullName evidence="3">Putative F-box domain-containing protein</fullName>
    </submittedName>
</protein>
<keyword evidence="1" id="KW-1133">Transmembrane helix</keyword>
<dbReference type="Gramene" id="rna17836">
    <property type="protein sequence ID" value="RHN69377.1"/>
    <property type="gene ID" value="gene17836"/>
</dbReference>
<feature type="domain" description="F-box" evidence="2">
    <location>
        <begin position="11"/>
        <end position="64"/>
    </location>
</feature>
<dbReference type="CDD" id="cd22160">
    <property type="entry name" value="F-box_AtFBL13-like"/>
    <property type="match status" value="1"/>
</dbReference>
<accession>A0A396J2D0</accession>
<dbReference type="PROSITE" id="PS50181">
    <property type="entry name" value="FBOX"/>
    <property type="match status" value="1"/>
</dbReference>